<comment type="caution">
    <text evidence="1">The sequence shown here is derived from an EMBL/GenBank/DDBJ whole genome shotgun (WGS) entry which is preliminary data.</text>
</comment>
<proteinExistence type="predicted"/>
<name>A0ACA9Y7G8_9ASCO</name>
<dbReference type="EMBL" id="CALSDN010000004">
    <property type="protein sequence ID" value="CAH6720593.1"/>
    <property type="molecule type" value="Genomic_DNA"/>
</dbReference>
<sequence>MIRKNFSLSAELKKADQKKQQRIQHRQKHEFMMKKLKDANPIGIYERLMAAKRDNKKDKIVALQSEWDFILKHGLHKEKVERYLEGVKRKHEEEEAFRTQNHGPKSVYYNPELNPLGLVPDAKNLSYQLVTSLDNVVKPLKHRTTYEADPLMEKLKIRPPSSEPPRFYKRVNFNTEISVSSDSTKRPKT</sequence>
<keyword evidence="2" id="KW-1185">Reference proteome</keyword>
<organism evidence="1 2">
    <name type="scientific">[Candida] jaroonii</name>
    <dbReference type="NCBI Taxonomy" id="467808"/>
    <lineage>
        <taxon>Eukaryota</taxon>
        <taxon>Fungi</taxon>
        <taxon>Dikarya</taxon>
        <taxon>Ascomycota</taxon>
        <taxon>Saccharomycotina</taxon>
        <taxon>Pichiomycetes</taxon>
        <taxon>Debaryomycetaceae</taxon>
        <taxon>Yamadazyma</taxon>
    </lineage>
</organism>
<dbReference type="Proteomes" id="UP001152531">
    <property type="component" value="Unassembled WGS sequence"/>
</dbReference>
<accession>A0ACA9Y7G8</accession>
<gene>
    <name evidence="1" type="ORF">CLIB1444_04S03576</name>
</gene>
<protein>
    <submittedName>
        <fullName evidence="1">Uncharacterized protein</fullName>
    </submittedName>
</protein>
<reference evidence="1" key="1">
    <citation type="submission" date="2022-06" db="EMBL/GenBank/DDBJ databases">
        <authorList>
            <person name="Legras J.-L."/>
            <person name="Devillers H."/>
            <person name="Grondin C."/>
        </authorList>
    </citation>
    <scope>NUCLEOTIDE SEQUENCE</scope>
    <source>
        <strain evidence="1">CLIB 1444</strain>
    </source>
</reference>
<evidence type="ECO:0000313" key="1">
    <source>
        <dbReference type="EMBL" id="CAH6720593.1"/>
    </source>
</evidence>
<evidence type="ECO:0000313" key="2">
    <source>
        <dbReference type="Proteomes" id="UP001152531"/>
    </source>
</evidence>